<evidence type="ECO:0000256" key="1">
    <source>
        <dbReference type="SAM" id="Phobius"/>
    </source>
</evidence>
<dbReference type="InterPro" id="IPR027558">
    <property type="entry name" value="Pre_pil_HX9DG_C"/>
</dbReference>
<comment type="caution">
    <text evidence="3">The sequence shown here is derived from an EMBL/GenBank/DDBJ whole genome shotgun (WGS) entry which is preliminary data.</text>
</comment>
<evidence type="ECO:0000259" key="2">
    <source>
        <dbReference type="Pfam" id="PF07596"/>
    </source>
</evidence>
<dbReference type="SUPFAM" id="SSF54523">
    <property type="entry name" value="Pili subunits"/>
    <property type="match status" value="1"/>
</dbReference>
<name>A0ABT6FJF2_9BACT</name>
<evidence type="ECO:0000313" key="4">
    <source>
        <dbReference type="Proteomes" id="UP001216907"/>
    </source>
</evidence>
<proteinExistence type="predicted"/>
<dbReference type="InterPro" id="IPR045584">
    <property type="entry name" value="Pilin-like"/>
</dbReference>
<dbReference type="NCBIfam" id="TIGR02532">
    <property type="entry name" value="IV_pilin_GFxxxE"/>
    <property type="match status" value="1"/>
</dbReference>
<keyword evidence="1" id="KW-0812">Transmembrane</keyword>
<keyword evidence="1" id="KW-1133">Transmembrane helix</keyword>
<feature type="domain" description="DUF1559" evidence="2">
    <location>
        <begin position="44"/>
        <end position="369"/>
    </location>
</feature>
<dbReference type="NCBIfam" id="TIGR04294">
    <property type="entry name" value="pre_pil_HX9DG"/>
    <property type="match status" value="1"/>
</dbReference>
<gene>
    <name evidence="3" type="ORF">PZE19_28245</name>
</gene>
<dbReference type="InterPro" id="IPR011453">
    <property type="entry name" value="DUF1559"/>
</dbReference>
<dbReference type="EMBL" id="JARRAG010000002">
    <property type="protein sequence ID" value="MDG3007674.1"/>
    <property type="molecule type" value="Genomic_DNA"/>
</dbReference>
<sequence>MKACDHAIPSRSCGRRGRGFTLIELLVVIAIIAVLIALLLPAVQSAREAARRAQCTNNLKQLGLALANYESATQAYPACYGGTRNLSSPATGRGTWCSWSPHSLLLPYFEQGALYNAINFSTHSNGDWPNDAPNGVAANTTAITVMINSLVCPSSPQAPATYAGKQVPGNNYFASVGSSFHWIGAAGSGSPNGIFYYGGGEAQLSGATWDSVGALKISNLTDGTSNTIAFGEWRTGDFNENKLSITDVVTPPSAPPGITDTWGSPMLNMPAGATALQQWLPICAGYAPTSPGNWSTNRSWLAKTWATGMFGYTLGNVLLPPNSPYPNCEFPTAGGDFDAPGIYGLSSYHSGGCNIAFGDGSVRFLKASTSNTIVWALGSREGGEVVSSDSY</sequence>
<keyword evidence="1" id="KW-0472">Membrane</keyword>
<feature type="transmembrane region" description="Helical" evidence="1">
    <location>
        <begin position="21"/>
        <end position="43"/>
    </location>
</feature>
<keyword evidence="4" id="KW-1185">Reference proteome</keyword>
<reference evidence="3 4" key="1">
    <citation type="submission" date="2023-03" db="EMBL/GenBank/DDBJ databases">
        <title>Paludisphaera mucosa sp. nov. a novel planctomycete from northern fen.</title>
        <authorList>
            <person name="Ivanova A."/>
        </authorList>
    </citation>
    <scope>NUCLEOTIDE SEQUENCE [LARGE SCALE GENOMIC DNA]</scope>
    <source>
        <strain evidence="3 4">Pla2</strain>
    </source>
</reference>
<dbReference type="RefSeq" id="WP_277863948.1">
    <property type="nucleotide sequence ID" value="NZ_JARRAG010000002.1"/>
</dbReference>
<dbReference type="Proteomes" id="UP001216907">
    <property type="component" value="Unassembled WGS sequence"/>
</dbReference>
<dbReference type="Pfam" id="PF07596">
    <property type="entry name" value="SBP_bac_10"/>
    <property type="match status" value="1"/>
</dbReference>
<dbReference type="Gene3D" id="3.30.700.10">
    <property type="entry name" value="Glycoprotein, Type 4 Pilin"/>
    <property type="match status" value="1"/>
</dbReference>
<dbReference type="InterPro" id="IPR012902">
    <property type="entry name" value="N_methyl_site"/>
</dbReference>
<dbReference type="Pfam" id="PF07963">
    <property type="entry name" value="N_methyl"/>
    <property type="match status" value="1"/>
</dbReference>
<organism evidence="3 4">
    <name type="scientific">Paludisphaera mucosa</name>
    <dbReference type="NCBI Taxonomy" id="3030827"/>
    <lineage>
        <taxon>Bacteria</taxon>
        <taxon>Pseudomonadati</taxon>
        <taxon>Planctomycetota</taxon>
        <taxon>Planctomycetia</taxon>
        <taxon>Isosphaerales</taxon>
        <taxon>Isosphaeraceae</taxon>
        <taxon>Paludisphaera</taxon>
    </lineage>
</organism>
<evidence type="ECO:0000313" key="3">
    <source>
        <dbReference type="EMBL" id="MDG3007674.1"/>
    </source>
</evidence>
<dbReference type="PROSITE" id="PS00409">
    <property type="entry name" value="PROKAR_NTER_METHYL"/>
    <property type="match status" value="1"/>
</dbReference>
<dbReference type="PANTHER" id="PTHR30093:SF2">
    <property type="entry name" value="TYPE II SECRETION SYSTEM PROTEIN H"/>
    <property type="match status" value="1"/>
</dbReference>
<accession>A0ABT6FJF2</accession>
<protein>
    <submittedName>
        <fullName evidence="3">DUF1559 domain-containing protein</fullName>
    </submittedName>
</protein>
<dbReference type="PANTHER" id="PTHR30093">
    <property type="entry name" value="GENERAL SECRETION PATHWAY PROTEIN G"/>
    <property type="match status" value="1"/>
</dbReference>